<proteinExistence type="predicted"/>
<comment type="caution">
    <text evidence="2">The sequence shown here is derived from an EMBL/GenBank/DDBJ whole genome shotgun (WGS) entry which is preliminary data.</text>
</comment>
<dbReference type="EMBL" id="JAAGMN010006707">
    <property type="protein sequence ID" value="NEE17350.1"/>
    <property type="molecule type" value="Genomic_DNA"/>
</dbReference>
<protein>
    <submittedName>
        <fullName evidence="2">4-phosphopantetheinyl transferase</fullName>
    </submittedName>
</protein>
<keyword evidence="2" id="KW-0808">Transferase</keyword>
<organism evidence="2">
    <name type="scientific">Streptomyces sp. SID7499</name>
    <dbReference type="NCBI Taxonomy" id="2706086"/>
    <lineage>
        <taxon>Bacteria</taxon>
        <taxon>Bacillati</taxon>
        <taxon>Actinomycetota</taxon>
        <taxon>Actinomycetes</taxon>
        <taxon>Kitasatosporales</taxon>
        <taxon>Streptomycetaceae</taxon>
        <taxon>Streptomyces</taxon>
    </lineage>
</organism>
<dbReference type="InterPro" id="IPR037143">
    <property type="entry name" value="4-PPantetheinyl_Trfase_dom_sf"/>
</dbReference>
<sequence length="221" mass="23394">MTAPFEAADGVWVLTGTGRPSTHPDDLSRAATLPDWRAQRFLRGRGMLRALLHTVAPATAAARIVPDRRGRPRLAGFPQAGISISHSDGVTACAFALDRPTGVDLQHPSDTAGPVLARRLLRSHAPAVLALPPARAAREVAWVWTAQEACVKAAGTGLAGRPWDIDVPPGRLGGTWGVYRWVCLRELSDIPLSCAYGRPGPPDRPGTPTSARPLAKGSSDT</sequence>
<dbReference type="GO" id="GO:0008897">
    <property type="term" value="F:holo-[acyl-carrier-protein] synthase activity"/>
    <property type="evidence" value="ECO:0007669"/>
    <property type="project" value="InterPro"/>
</dbReference>
<name>A0A6G3XIJ0_9ACTN</name>
<gene>
    <name evidence="2" type="ORF">G3M58_64150</name>
</gene>
<dbReference type="GO" id="GO:0000287">
    <property type="term" value="F:magnesium ion binding"/>
    <property type="evidence" value="ECO:0007669"/>
    <property type="project" value="InterPro"/>
</dbReference>
<evidence type="ECO:0000256" key="1">
    <source>
        <dbReference type="SAM" id="MobiDB-lite"/>
    </source>
</evidence>
<reference evidence="2" key="1">
    <citation type="submission" date="2020-01" db="EMBL/GenBank/DDBJ databases">
        <title>Insect and environment-associated Actinomycetes.</title>
        <authorList>
            <person name="Currrie C."/>
            <person name="Chevrette M."/>
            <person name="Carlson C."/>
            <person name="Stubbendieck R."/>
            <person name="Wendt-Pienkowski E."/>
        </authorList>
    </citation>
    <scope>NUCLEOTIDE SEQUENCE</scope>
    <source>
        <strain evidence="2">SID7499</strain>
    </source>
</reference>
<evidence type="ECO:0000313" key="2">
    <source>
        <dbReference type="EMBL" id="NEE17350.1"/>
    </source>
</evidence>
<dbReference type="AlphaFoldDB" id="A0A6G3XIJ0"/>
<accession>A0A6G3XIJ0</accession>
<feature type="region of interest" description="Disordered" evidence="1">
    <location>
        <begin position="197"/>
        <end position="221"/>
    </location>
</feature>
<dbReference type="SUPFAM" id="SSF56214">
    <property type="entry name" value="4'-phosphopantetheinyl transferase"/>
    <property type="match status" value="2"/>
</dbReference>
<dbReference type="Gene3D" id="3.90.470.20">
    <property type="entry name" value="4'-phosphopantetheinyl transferase domain"/>
    <property type="match status" value="1"/>
</dbReference>